<gene>
    <name evidence="1" type="ORF">GPUH_LOCUS3318</name>
</gene>
<sequence length="126" mass="14457">MISEQDLTDKSMECIFDQLGVQSVTCALEQLRIDGLITRQRFPVEDSKSWKTQATLSFSFRHFFNHRYHPDLMERLIDSIEDVECGKGFAPTDDTPSSVAAASKCFYTEACFLLDQLLKCLIMLDY</sequence>
<dbReference type="Proteomes" id="UP000271098">
    <property type="component" value="Unassembled WGS sequence"/>
</dbReference>
<organism evidence="1 2">
    <name type="scientific">Gongylonema pulchrum</name>
    <dbReference type="NCBI Taxonomy" id="637853"/>
    <lineage>
        <taxon>Eukaryota</taxon>
        <taxon>Metazoa</taxon>
        <taxon>Ecdysozoa</taxon>
        <taxon>Nematoda</taxon>
        <taxon>Chromadorea</taxon>
        <taxon>Rhabditida</taxon>
        <taxon>Spirurina</taxon>
        <taxon>Spiruromorpha</taxon>
        <taxon>Spiruroidea</taxon>
        <taxon>Gongylonematidae</taxon>
        <taxon>Gongylonema</taxon>
    </lineage>
</organism>
<reference evidence="1 2" key="1">
    <citation type="submission" date="2018-11" db="EMBL/GenBank/DDBJ databases">
        <authorList>
            <consortium name="Pathogen Informatics"/>
        </authorList>
    </citation>
    <scope>NUCLEOTIDE SEQUENCE [LARGE SCALE GENOMIC DNA]</scope>
</reference>
<dbReference type="EMBL" id="UYRT01005604">
    <property type="protein sequence ID" value="VDK39020.1"/>
    <property type="molecule type" value="Genomic_DNA"/>
</dbReference>
<dbReference type="AlphaFoldDB" id="A0A3P6Q404"/>
<name>A0A3P6Q404_9BILA</name>
<evidence type="ECO:0000313" key="2">
    <source>
        <dbReference type="Proteomes" id="UP000271098"/>
    </source>
</evidence>
<keyword evidence="2" id="KW-1185">Reference proteome</keyword>
<accession>A0A3P6Q404</accession>
<protein>
    <submittedName>
        <fullName evidence="1">Uncharacterized protein</fullName>
    </submittedName>
</protein>
<evidence type="ECO:0000313" key="1">
    <source>
        <dbReference type="EMBL" id="VDK39020.1"/>
    </source>
</evidence>
<proteinExistence type="predicted"/>